<reference evidence="2" key="1">
    <citation type="submission" date="2018-09" db="EMBL/GenBank/DDBJ databases">
        <title>Paracoccus onubensis nov. sp. a moderate halophilic bacterium isolated from Gruta de las Maravillas (Aracena, Spain).</title>
        <authorList>
            <person name="Jurado V."/>
            <person name="Gutierrez-Patricio S."/>
            <person name="Gonzalez-Pimentel J.L."/>
            <person name="Miller A.Z."/>
            <person name="Laiz L."/>
            <person name="Saiz-Jimenez C."/>
        </authorList>
    </citation>
    <scope>NUCLEOTIDE SEQUENCE [LARGE SCALE GENOMIC DNA]</scope>
    <source>
        <strain evidence="2">DSM 26381</strain>
    </source>
</reference>
<sequence>MARRPVAGDRPPAYPDKAALAAELCISESTVDEWVRRGVLPRPIRAGSSVRWSWAEVVARLNGLAAPQADPFMAGISNVA</sequence>
<dbReference type="Proteomes" id="UP000283587">
    <property type="component" value="Unassembled WGS sequence"/>
</dbReference>
<protein>
    <submittedName>
        <fullName evidence="1">Transcriptional regulator</fullName>
    </submittedName>
</protein>
<gene>
    <name evidence="1" type="ORF">D3P05_06750</name>
</gene>
<proteinExistence type="predicted"/>
<evidence type="ECO:0000313" key="2">
    <source>
        <dbReference type="Proteomes" id="UP000283587"/>
    </source>
</evidence>
<name>A0A419A8Q7_9RHOB</name>
<dbReference type="OrthoDB" id="8452166at2"/>
<dbReference type="RefSeq" id="WP_119897410.1">
    <property type="nucleotide sequence ID" value="NZ_QNRC01000008.1"/>
</dbReference>
<comment type="caution">
    <text evidence="1">The sequence shown here is derived from an EMBL/GenBank/DDBJ whole genome shotgun (WGS) entry which is preliminary data.</text>
</comment>
<keyword evidence="2" id="KW-1185">Reference proteome</keyword>
<dbReference type="EMBL" id="QZEW01000022">
    <property type="protein sequence ID" value="RJL18646.1"/>
    <property type="molecule type" value="Genomic_DNA"/>
</dbReference>
<evidence type="ECO:0000313" key="1">
    <source>
        <dbReference type="EMBL" id="RJL18646.1"/>
    </source>
</evidence>
<organism evidence="1 2">
    <name type="scientific">Paracoccus siganidrum</name>
    <dbReference type="NCBI Taxonomy" id="1276757"/>
    <lineage>
        <taxon>Bacteria</taxon>
        <taxon>Pseudomonadati</taxon>
        <taxon>Pseudomonadota</taxon>
        <taxon>Alphaproteobacteria</taxon>
        <taxon>Rhodobacterales</taxon>
        <taxon>Paracoccaceae</taxon>
        <taxon>Paracoccus</taxon>
    </lineage>
</organism>
<accession>A0A419A8Q7</accession>
<dbReference type="AlphaFoldDB" id="A0A419A8Q7"/>